<dbReference type="UniPathway" id="UPA00196"/>
<dbReference type="Proteomes" id="UP000033999">
    <property type="component" value="Unassembled WGS sequence"/>
</dbReference>
<evidence type="ECO:0000256" key="2">
    <source>
        <dbReference type="ARBA" id="ARBA00004687"/>
    </source>
</evidence>
<comment type="caution">
    <text evidence="11">The sequence shown here is derived from an EMBL/GenBank/DDBJ whole genome shotgun (WGS) entry which is preliminary data.</text>
</comment>
<evidence type="ECO:0000256" key="6">
    <source>
        <dbReference type="ARBA" id="ARBA00022692"/>
    </source>
</evidence>
<feature type="transmembrane region" description="Helical" evidence="10">
    <location>
        <begin position="337"/>
        <end position="360"/>
    </location>
</feature>
<keyword evidence="3" id="KW-0337">GPI-anchor biosynthesis</keyword>
<evidence type="ECO:0000256" key="5">
    <source>
        <dbReference type="ARBA" id="ARBA00022679"/>
    </source>
</evidence>
<keyword evidence="4" id="KW-0328">Glycosyltransferase</keyword>
<dbReference type="GO" id="GO:0006506">
    <property type="term" value="P:GPI anchor biosynthetic process"/>
    <property type="evidence" value="ECO:0007669"/>
    <property type="project" value="UniProtKB-UniPathway"/>
</dbReference>
<keyword evidence="5" id="KW-0808">Transferase</keyword>
<evidence type="ECO:0000313" key="12">
    <source>
        <dbReference type="Proteomes" id="UP000033999"/>
    </source>
</evidence>
<accession>A0A0G1MF35</accession>
<dbReference type="GO" id="GO:0000009">
    <property type="term" value="F:alpha-1,6-mannosyltransferase activity"/>
    <property type="evidence" value="ECO:0007669"/>
    <property type="project" value="InterPro"/>
</dbReference>
<dbReference type="PANTHER" id="PTHR12468">
    <property type="entry name" value="GPI MANNOSYLTRANSFERASE 2"/>
    <property type="match status" value="1"/>
</dbReference>
<evidence type="ECO:0000256" key="9">
    <source>
        <dbReference type="ARBA" id="ARBA00023136"/>
    </source>
</evidence>
<organism evidence="11 12">
    <name type="scientific">Candidatus Magasanikbacteria bacterium GW2011_GWA2_45_39</name>
    <dbReference type="NCBI Taxonomy" id="1619041"/>
    <lineage>
        <taxon>Bacteria</taxon>
        <taxon>Candidatus Magasanikiibacteriota</taxon>
    </lineage>
</organism>
<reference evidence="11 12" key="1">
    <citation type="journal article" date="2015" name="Nature">
        <title>rRNA introns, odd ribosomes, and small enigmatic genomes across a large radiation of phyla.</title>
        <authorList>
            <person name="Brown C.T."/>
            <person name="Hug L.A."/>
            <person name="Thomas B.C."/>
            <person name="Sharon I."/>
            <person name="Castelle C.J."/>
            <person name="Singh A."/>
            <person name="Wilkins M.J."/>
            <person name="Williams K.H."/>
            <person name="Banfield J.F."/>
        </authorList>
    </citation>
    <scope>NUCLEOTIDE SEQUENCE [LARGE SCALE GENOMIC DNA]</scope>
</reference>
<dbReference type="GO" id="GO:0004376">
    <property type="term" value="F:GPI mannosyltransferase activity"/>
    <property type="evidence" value="ECO:0007669"/>
    <property type="project" value="InterPro"/>
</dbReference>
<keyword evidence="7" id="KW-0256">Endoplasmic reticulum</keyword>
<protein>
    <recommendedName>
        <fullName evidence="13">Glycosyltransferase RgtA/B/C/D-like domain-containing protein</fullName>
    </recommendedName>
</protein>
<dbReference type="InterPro" id="IPR007315">
    <property type="entry name" value="PIG-V/Gpi18"/>
</dbReference>
<evidence type="ECO:0000256" key="8">
    <source>
        <dbReference type="ARBA" id="ARBA00022989"/>
    </source>
</evidence>
<dbReference type="AlphaFoldDB" id="A0A0G1MF35"/>
<evidence type="ECO:0000313" key="11">
    <source>
        <dbReference type="EMBL" id="KKU06682.1"/>
    </source>
</evidence>
<evidence type="ECO:0008006" key="13">
    <source>
        <dbReference type="Google" id="ProtNLM"/>
    </source>
</evidence>
<feature type="transmembrane region" description="Helical" evidence="10">
    <location>
        <begin position="292"/>
        <end position="317"/>
    </location>
</feature>
<dbReference type="PANTHER" id="PTHR12468:SF2">
    <property type="entry name" value="GPI MANNOSYLTRANSFERASE 2"/>
    <property type="match status" value="1"/>
</dbReference>
<evidence type="ECO:0000256" key="1">
    <source>
        <dbReference type="ARBA" id="ARBA00004477"/>
    </source>
</evidence>
<proteinExistence type="predicted"/>
<gene>
    <name evidence="11" type="ORF">UX10_C0026G0010</name>
</gene>
<feature type="transmembrane region" description="Helical" evidence="10">
    <location>
        <begin position="153"/>
        <end position="179"/>
    </location>
</feature>
<dbReference type="GO" id="GO:0031501">
    <property type="term" value="C:mannosyltransferase complex"/>
    <property type="evidence" value="ECO:0007669"/>
    <property type="project" value="TreeGrafter"/>
</dbReference>
<feature type="transmembrane region" description="Helical" evidence="10">
    <location>
        <begin position="191"/>
        <end position="213"/>
    </location>
</feature>
<evidence type="ECO:0000256" key="7">
    <source>
        <dbReference type="ARBA" id="ARBA00022824"/>
    </source>
</evidence>
<keyword evidence="6 10" id="KW-0812">Transmembrane</keyword>
<dbReference type="EMBL" id="LCKX01000026">
    <property type="protein sequence ID" value="KKU06682.1"/>
    <property type="molecule type" value="Genomic_DNA"/>
</dbReference>
<sequence>MTPVHRLDTLKYWHQMMRWDGGWYERIARAGYEGQETAFFPLYPMATRAVSRIQNNFASAAGLISFLSFLGTLYFFIRLAERLFEKNTKTHESMASYNTADAASMHAAHAFSTRALFFFLFFPTAFYLLAPYTESLFLCFLLGSLYYAREKRVWLAGLLGFGAALTRVNGFFLVILLGYEMYTQWRAHETGAIWQKIMVAVSPLAGLATYMIYLKVRFGSFVQFAVSQARWDRNGSLNPFDIVNRLVVYFKEFGQLPSVFNAEFVSRMFDITFFVFIVAMGIWMWRTWRKDFALWTLSLVILPLLSGTLLSMPRYVFPSPFVAIFLARQIKNESVRLSILACFMALWTLLLVLFSNGYWVG</sequence>
<feature type="transmembrane region" description="Helical" evidence="10">
    <location>
        <begin position="57"/>
        <end position="77"/>
    </location>
</feature>
<evidence type="ECO:0000256" key="10">
    <source>
        <dbReference type="SAM" id="Phobius"/>
    </source>
</evidence>
<keyword evidence="9 10" id="KW-0472">Membrane</keyword>
<keyword evidence="8 10" id="KW-1133">Transmembrane helix</keyword>
<evidence type="ECO:0000256" key="3">
    <source>
        <dbReference type="ARBA" id="ARBA00022502"/>
    </source>
</evidence>
<dbReference type="GO" id="GO:0016020">
    <property type="term" value="C:membrane"/>
    <property type="evidence" value="ECO:0007669"/>
    <property type="project" value="GOC"/>
</dbReference>
<feature type="transmembrane region" description="Helical" evidence="10">
    <location>
        <begin position="264"/>
        <end position="285"/>
    </location>
</feature>
<name>A0A0G1MF35_9BACT</name>
<comment type="pathway">
    <text evidence="2">Glycolipid biosynthesis; glycosylphosphatidylinositol-anchor biosynthesis.</text>
</comment>
<comment type="subcellular location">
    <subcellularLocation>
        <location evidence="1">Endoplasmic reticulum membrane</location>
        <topology evidence="1">Multi-pass membrane protein</topology>
    </subcellularLocation>
</comment>
<evidence type="ECO:0000256" key="4">
    <source>
        <dbReference type="ARBA" id="ARBA00022676"/>
    </source>
</evidence>